<dbReference type="PATRIC" id="fig|1365257.3.peg.4433"/>
<name>A0A162C3G7_9GAMM</name>
<reference evidence="1 2" key="1">
    <citation type="submission" date="2013-07" db="EMBL/GenBank/DDBJ databases">
        <title>Comparative Genomic and Metabolomic Analysis of Twelve Strains of Pseudoalteromonas luteoviolacea.</title>
        <authorList>
            <person name="Vynne N.G."/>
            <person name="Mansson M."/>
            <person name="Gram L."/>
        </authorList>
    </citation>
    <scope>NUCLEOTIDE SEQUENCE [LARGE SCALE GENOMIC DNA]</scope>
    <source>
        <strain evidence="1 2">S4060-1</strain>
    </source>
</reference>
<dbReference type="EMBL" id="AUXX01000045">
    <property type="protein sequence ID" value="KZN61544.1"/>
    <property type="molecule type" value="Genomic_DNA"/>
</dbReference>
<organism evidence="1 2">
    <name type="scientific">Pseudoalteromonas luteoviolacea S4060-1</name>
    <dbReference type="NCBI Taxonomy" id="1365257"/>
    <lineage>
        <taxon>Bacteria</taxon>
        <taxon>Pseudomonadati</taxon>
        <taxon>Pseudomonadota</taxon>
        <taxon>Gammaproteobacteria</taxon>
        <taxon>Alteromonadales</taxon>
        <taxon>Pseudoalteromonadaceae</taxon>
        <taxon>Pseudoalteromonas</taxon>
    </lineage>
</organism>
<gene>
    <name evidence="1" type="ORF">N478_05575</name>
</gene>
<comment type="caution">
    <text evidence="1">The sequence shown here is derived from an EMBL/GenBank/DDBJ whole genome shotgun (WGS) entry which is preliminary data.</text>
</comment>
<dbReference type="AlphaFoldDB" id="A0A162C3G7"/>
<sequence>MEHIKDQVASEKHLKLSKRQNYMPQAVKSAVKKLNEVIQNRWNFEYQFSMHQLKSWFDTVAAFSSELFNRLRKLYSSRRTESWLAYITYEGEIQTSKGIFIKRQPGNYIHKQAPVLVGQLDIPF</sequence>
<evidence type="ECO:0000313" key="1">
    <source>
        <dbReference type="EMBL" id="KZN61544.1"/>
    </source>
</evidence>
<evidence type="ECO:0000313" key="2">
    <source>
        <dbReference type="Proteomes" id="UP000076661"/>
    </source>
</evidence>
<accession>A0A162C3G7</accession>
<proteinExistence type="predicted"/>
<dbReference type="Proteomes" id="UP000076661">
    <property type="component" value="Unassembled WGS sequence"/>
</dbReference>
<protein>
    <submittedName>
        <fullName evidence="1">Uncharacterized protein</fullName>
    </submittedName>
</protein>
<dbReference type="RefSeq" id="WP_063382642.1">
    <property type="nucleotide sequence ID" value="NZ_AUXX01000045.1"/>
</dbReference>